<proteinExistence type="predicted"/>
<protein>
    <recommendedName>
        <fullName evidence="3">Gag-pol polyprotein</fullName>
    </recommendedName>
</protein>
<sequence length="140" mass="15885">MQRGKEVTRQDKRAQCYAFSGKTEAEVSNTMITCTILVCDRMPTVLFDLGSTYSYVSVQFTLGFDMTRKLVGQGCLVYLAHIRDVEVESPSIEYNRVVSKFTEVFLTDLPGIPPDRDIDFCIDLESGIRPISIPPYTWLQ</sequence>
<reference evidence="1" key="1">
    <citation type="submission" date="2023-08" db="EMBL/GenBank/DDBJ databases">
        <title>A de novo genome assembly of Solanum verrucosum Schlechtendal, a Mexican diploid species geographically isolated from the other diploid A-genome species in potato relatives.</title>
        <authorList>
            <person name="Hosaka K."/>
        </authorList>
    </citation>
    <scope>NUCLEOTIDE SEQUENCE</scope>
    <source>
        <tissue evidence="1">Young leaves</tissue>
    </source>
</reference>
<evidence type="ECO:0000313" key="1">
    <source>
        <dbReference type="EMBL" id="WMV54837.1"/>
    </source>
</evidence>
<dbReference type="Pfam" id="PF08284">
    <property type="entry name" value="RVP_2"/>
    <property type="match status" value="1"/>
</dbReference>
<dbReference type="Proteomes" id="UP001234989">
    <property type="component" value="Chromosome 11"/>
</dbReference>
<accession>A0AAF0UYH3</accession>
<dbReference type="EMBL" id="CP133622">
    <property type="protein sequence ID" value="WMV54837.1"/>
    <property type="molecule type" value="Genomic_DNA"/>
</dbReference>
<evidence type="ECO:0000313" key="2">
    <source>
        <dbReference type="Proteomes" id="UP001234989"/>
    </source>
</evidence>
<gene>
    <name evidence="1" type="ORF">MTR67_048222</name>
</gene>
<organism evidence="1 2">
    <name type="scientific">Solanum verrucosum</name>
    <dbReference type="NCBI Taxonomy" id="315347"/>
    <lineage>
        <taxon>Eukaryota</taxon>
        <taxon>Viridiplantae</taxon>
        <taxon>Streptophyta</taxon>
        <taxon>Embryophyta</taxon>
        <taxon>Tracheophyta</taxon>
        <taxon>Spermatophyta</taxon>
        <taxon>Magnoliopsida</taxon>
        <taxon>eudicotyledons</taxon>
        <taxon>Gunneridae</taxon>
        <taxon>Pentapetalae</taxon>
        <taxon>asterids</taxon>
        <taxon>lamiids</taxon>
        <taxon>Solanales</taxon>
        <taxon>Solanaceae</taxon>
        <taxon>Solanoideae</taxon>
        <taxon>Solaneae</taxon>
        <taxon>Solanum</taxon>
    </lineage>
</organism>
<evidence type="ECO:0008006" key="3">
    <source>
        <dbReference type="Google" id="ProtNLM"/>
    </source>
</evidence>
<keyword evidence="2" id="KW-1185">Reference proteome</keyword>
<name>A0AAF0UYH3_SOLVR</name>
<dbReference type="AlphaFoldDB" id="A0AAF0UYH3"/>